<organism evidence="2 3">
    <name type="scientific">Gymnopus androsaceus JB14</name>
    <dbReference type="NCBI Taxonomy" id="1447944"/>
    <lineage>
        <taxon>Eukaryota</taxon>
        <taxon>Fungi</taxon>
        <taxon>Dikarya</taxon>
        <taxon>Basidiomycota</taxon>
        <taxon>Agaricomycotina</taxon>
        <taxon>Agaricomycetes</taxon>
        <taxon>Agaricomycetidae</taxon>
        <taxon>Agaricales</taxon>
        <taxon>Marasmiineae</taxon>
        <taxon>Omphalotaceae</taxon>
        <taxon>Gymnopus</taxon>
    </lineage>
</organism>
<sequence length="625" mass="70807">MNMLRERRHRKRVQVKQKKTPMKILRCWEDEGDEKGDIATVSQAGYEHWRESRNGTLGGAKQNKAIRTSWWHPFLWPAIDAAMRKADWSSADALKILQRKRPEFYGHLNRGTIWKWKERGERAWSAKTCRILRSGMHSWVRADLVPLPNIRRLSRHQEQFECSTNVRIHGECSYCPFNHAWNHPVEDSPCTHSPILLLRILHSRFFQSVMNWSPRAGTRAAAHLPPDADELCEHAFFRLVYCMKWENIPPKLVINGDQQGIYVLPTSSKTFHTKADRQVDIVAKDEKRAFTLFVASTASGDILPFQLIWGGKTSGSLPSKSAPGMDEALERGFHFTVAASETSPRSHFSTLKTMKEWIKEVIWPYVRSVIETDPDLDDNQKAILYIDIYPVHTSKPFRAFVFDDFPNLILIFVPGNTTGKFQPADVGLQCPIKHKLKTALFEWMVLVHSEKLAAGAKPEEIKMSTSLPVLRDASVAGLVKTYDFMQGPDGCDLIKKAWAKSTAKQYNLSAECLNSKQSQAALNHYLKPDTTLHDEIQARCGRVLGIDDGTAIESNPDFNSDIHDDRDVPFSEVVAETFQERPADGNGVLSTEDGLVSGAEGENLWAYNDNGNLWTGEGNLPEEDN</sequence>
<dbReference type="AlphaFoldDB" id="A0A6A4GU02"/>
<dbReference type="GO" id="GO:0003676">
    <property type="term" value="F:nucleic acid binding"/>
    <property type="evidence" value="ECO:0007669"/>
    <property type="project" value="InterPro"/>
</dbReference>
<protein>
    <recommendedName>
        <fullName evidence="1">DDE-1 domain-containing protein</fullName>
    </recommendedName>
</protein>
<dbReference type="EMBL" id="ML769705">
    <property type="protein sequence ID" value="KAE9389251.1"/>
    <property type="molecule type" value="Genomic_DNA"/>
</dbReference>
<name>A0A6A4GU02_9AGAR</name>
<dbReference type="OrthoDB" id="3257623at2759"/>
<dbReference type="Proteomes" id="UP000799118">
    <property type="component" value="Unassembled WGS sequence"/>
</dbReference>
<feature type="domain" description="DDE-1" evidence="1">
    <location>
        <begin position="350"/>
        <end position="447"/>
    </location>
</feature>
<reference evidence="2" key="1">
    <citation type="journal article" date="2019" name="Environ. Microbiol.">
        <title>Fungal ecological strategies reflected in gene transcription - a case study of two litter decomposers.</title>
        <authorList>
            <person name="Barbi F."/>
            <person name="Kohler A."/>
            <person name="Barry K."/>
            <person name="Baskaran P."/>
            <person name="Daum C."/>
            <person name="Fauchery L."/>
            <person name="Ihrmark K."/>
            <person name="Kuo A."/>
            <person name="LaButti K."/>
            <person name="Lipzen A."/>
            <person name="Morin E."/>
            <person name="Grigoriev I.V."/>
            <person name="Henrissat B."/>
            <person name="Lindahl B."/>
            <person name="Martin F."/>
        </authorList>
    </citation>
    <scope>NUCLEOTIDE SEQUENCE</scope>
    <source>
        <strain evidence="2">JB14</strain>
    </source>
</reference>
<evidence type="ECO:0000313" key="2">
    <source>
        <dbReference type="EMBL" id="KAE9389251.1"/>
    </source>
</evidence>
<dbReference type="Pfam" id="PF03184">
    <property type="entry name" value="DDE_1"/>
    <property type="match status" value="1"/>
</dbReference>
<evidence type="ECO:0000313" key="3">
    <source>
        <dbReference type="Proteomes" id="UP000799118"/>
    </source>
</evidence>
<accession>A0A6A4GU02</accession>
<keyword evidence="3" id="KW-1185">Reference proteome</keyword>
<proteinExistence type="predicted"/>
<dbReference type="InterPro" id="IPR004875">
    <property type="entry name" value="DDE_SF_endonuclease_dom"/>
</dbReference>
<evidence type="ECO:0000259" key="1">
    <source>
        <dbReference type="Pfam" id="PF03184"/>
    </source>
</evidence>
<gene>
    <name evidence="2" type="ORF">BT96DRAFT_947016</name>
</gene>